<dbReference type="OrthoDB" id="10636029at2759"/>
<gene>
    <name evidence="2" type="ORF">TNCT_470541</name>
</gene>
<dbReference type="EMBL" id="BMAO01009083">
    <property type="protein sequence ID" value="GFR28594.1"/>
    <property type="molecule type" value="Genomic_DNA"/>
</dbReference>
<keyword evidence="3" id="KW-1185">Reference proteome</keyword>
<evidence type="ECO:0000313" key="3">
    <source>
        <dbReference type="Proteomes" id="UP000887116"/>
    </source>
</evidence>
<reference evidence="2" key="1">
    <citation type="submission" date="2020-07" db="EMBL/GenBank/DDBJ databases">
        <title>Multicomponent nature underlies the extraordinary mechanical properties of spider dragline silk.</title>
        <authorList>
            <person name="Kono N."/>
            <person name="Nakamura H."/>
            <person name="Mori M."/>
            <person name="Yoshida Y."/>
            <person name="Ohtoshi R."/>
            <person name="Malay A.D."/>
            <person name="Moran D.A.P."/>
            <person name="Tomita M."/>
            <person name="Numata K."/>
            <person name="Arakawa K."/>
        </authorList>
    </citation>
    <scope>NUCLEOTIDE SEQUENCE</scope>
</reference>
<keyword evidence="1" id="KW-0175">Coiled coil</keyword>
<organism evidence="2 3">
    <name type="scientific">Trichonephila clavata</name>
    <name type="common">Joro spider</name>
    <name type="synonym">Nephila clavata</name>
    <dbReference type="NCBI Taxonomy" id="2740835"/>
    <lineage>
        <taxon>Eukaryota</taxon>
        <taxon>Metazoa</taxon>
        <taxon>Ecdysozoa</taxon>
        <taxon>Arthropoda</taxon>
        <taxon>Chelicerata</taxon>
        <taxon>Arachnida</taxon>
        <taxon>Araneae</taxon>
        <taxon>Araneomorphae</taxon>
        <taxon>Entelegynae</taxon>
        <taxon>Araneoidea</taxon>
        <taxon>Nephilidae</taxon>
        <taxon>Trichonephila</taxon>
    </lineage>
</organism>
<name>A0A8X6IUA6_TRICU</name>
<dbReference type="Proteomes" id="UP000887116">
    <property type="component" value="Unassembled WGS sequence"/>
</dbReference>
<evidence type="ECO:0000313" key="2">
    <source>
        <dbReference type="EMBL" id="GFR28594.1"/>
    </source>
</evidence>
<dbReference type="AlphaFoldDB" id="A0A8X6IUA6"/>
<accession>A0A8X6IUA6</accession>
<proteinExistence type="predicted"/>
<feature type="coiled-coil region" evidence="1">
    <location>
        <begin position="125"/>
        <end position="185"/>
    </location>
</feature>
<evidence type="ECO:0000256" key="1">
    <source>
        <dbReference type="SAM" id="Coils"/>
    </source>
</evidence>
<sequence>MSESPNIKLIEDLCAPGRKVAEDAEEVTEPNIQIGRHSKEQNELKELIYVRCLHQKTIQKVWKMQQENKDKISRLQMAHEKITSLLQESSARIAEMAQGHAETVWCQQQQAEPEIHLQQDQEESIRWLKRELAQSTQRLQEELEQSKERLKQEPEISLQRFKLEIEDTIKKLQSAFNRIKKKNQQRNEGRAQIEMKIDIARLQRMNSEIILRSKQEAEKEAMLQQGQAAPAIRFQRG</sequence>
<protein>
    <submittedName>
        <fullName evidence="2">Uncharacterized protein</fullName>
    </submittedName>
</protein>
<comment type="caution">
    <text evidence="2">The sequence shown here is derived from an EMBL/GenBank/DDBJ whole genome shotgun (WGS) entry which is preliminary data.</text>
</comment>